<proteinExistence type="predicted"/>
<name>A0A2M4D5K0_ANODA</name>
<dbReference type="AlphaFoldDB" id="A0A2M4D5K0"/>
<accession>A0A2M4D5K0</accession>
<sequence length="69" mass="7534">MPMVALVVVAAETAGRAALVATAVRTVAAVVVAPVAVKWPVTANRCYRSAIRRKTITKRSKRCWLRWKG</sequence>
<organism evidence="1">
    <name type="scientific">Anopheles darlingi</name>
    <name type="common">Mosquito</name>
    <dbReference type="NCBI Taxonomy" id="43151"/>
    <lineage>
        <taxon>Eukaryota</taxon>
        <taxon>Metazoa</taxon>
        <taxon>Ecdysozoa</taxon>
        <taxon>Arthropoda</taxon>
        <taxon>Hexapoda</taxon>
        <taxon>Insecta</taxon>
        <taxon>Pterygota</taxon>
        <taxon>Neoptera</taxon>
        <taxon>Endopterygota</taxon>
        <taxon>Diptera</taxon>
        <taxon>Nematocera</taxon>
        <taxon>Culicoidea</taxon>
        <taxon>Culicidae</taxon>
        <taxon>Anophelinae</taxon>
        <taxon>Anopheles</taxon>
    </lineage>
</organism>
<reference evidence="1" key="1">
    <citation type="submission" date="2018-01" db="EMBL/GenBank/DDBJ databases">
        <title>An insight into the sialome of Amazonian anophelines.</title>
        <authorList>
            <person name="Ribeiro J.M."/>
            <person name="Scarpassa V."/>
            <person name="Calvo E."/>
        </authorList>
    </citation>
    <scope>NUCLEOTIDE SEQUENCE</scope>
</reference>
<dbReference type="EMBL" id="GGFL01008659">
    <property type="protein sequence ID" value="MBW72837.1"/>
    <property type="molecule type" value="Transcribed_RNA"/>
</dbReference>
<protein>
    <submittedName>
        <fullName evidence="1">Uncharacterized protein</fullName>
    </submittedName>
</protein>
<evidence type="ECO:0000313" key="1">
    <source>
        <dbReference type="EMBL" id="MBW72837.1"/>
    </source>
</evidence>